<feature type="region of interest" description="Disordered" evidence="5">
    <location>
        <begin position="189"/>
        <end position="208"/>
    </location>
</feature>
<dbReference type="GO" id="GO:0019432">
    <property type="term" value="P:triglyceride biosynthetic process"/>
    <property type="evidence" value="ECO:0007669"/>
    <property type="project" value="TreeGrafter"/>
</dbReference>
<feature type="domain" description="LRAT" evidence="6">
    <location>
        <begin position="300"/>
        <end position="342"/>
    </location>
</feature>
<keyword evidence="4" id="KW-0319">Glycerol metabolism</keyword>
<dbReference type="GO" id="GO:0006071">
    <property type="term" value="P:glycerol metabolic process"/>
    <property type="evidence" value="ECO:0007669"/>
    <property type="project" value="UniProtKB-KW"/>
</dbReference>
<comment type="pathway">
    <text evidence="1">Glycerolipid metabolism; triacylglycerol biosynthesis.</text>
</comment>
<dbReference type="EMBL" id="BSXT01004112">
    <property type="protein sequence ID" value="GMF56784.1"/>
    <property type="molecule type" value="Genomic_DNA"/>
</dbReference>
<organism evidence="7 8">
    <name type="scientific">Phytophthora fragariaefolia</name>
    <dbReference type="NCBI Taxonomy" id="1490495"/>
    <lineage>
        <taxon>Eukaryota</taxon>
        <taxon>Sar</taxon>
        <taxon>Stramenopiles</taxon>
        <taxon>Oomycota</taxon>
        <taxon>Peronosporomycetes</taxon>
        <taxon>Peronosporales</taxon>
        <taxon>Peronosporaceae</taxon>
        <taxon>Phytophthora</taxon>
    </lineage>
</organism>
<accession>A0A9W6Y5V8</accession>
<dbReference type="GO" id="GO:0004144">
    <property type="term" value="F:diacylglycerol O-acyltransferase activity"/>
    <property type="evidence" value="ECO:0007669"/>
    <property type="project" value="UniProtKB-EC"/>
</dbReference>
<evidence type="ECO:0000256" key="2">
    <source>
        <dbReference type="ARBA" id="ARBA00005189"/>
    </source>
</evidence>
<evidence type="ECO:0000313" key="7">
    <source>
        <dbReference type="EMBL" id="GMF56784.1"/>
    </source>
</evidence>
<reference evidence="7" key="1">
    <citation type="submission" date="2023-04" db="EMBL/GenBank/DDBJ databases">
        <title>Phytophthora fragariaefolia NBRC 109709.</title>
        <authorList>
            <person name="Ichikawa N."/>
            <person name="Sato H."/>
            <person name="Tonouchi N."/>
        </authorList>
    </citation>
    <scope>NUCLEOTIDE SEQUENCE</scope>
    <source>
        <strain evidence="7">NBRC 109709</strain>
    </source>
</reference>
<gene>
    <name evidence="7" type="ORF">Pfra01_002414100</name>
</gene>
<proteinExistence type="predicted"/>
<comment type="caution">
    <text evidence="7">The sequence shown here is derived from an EMBL/GenBank/DDBJ whole genome shotgun (WGS) entry which is preliminary data.</text>
</comment>
<dbReference type="PANTHER" id="PTHR12317">
    <property type="entry name" value="DIACYLGLYCEROL O-ACYLTRANSFERASE"/>
    <property type="match status" value="1"/>
</dbReference>
<evidence type="ECO:0000256" key="5">
    <source>
        <dbReference type="SAM" id="MobiDB-lite"/>
    </source>
</evidence>
<evidence type="ECO:0000256" key="1">
    <source>
        <dbReference type="ARBA" id="ARBA00004771"/>
    </source>
</evidence>
<evidence type="ECO:0000256" key="3">
    <source>
        <dbReference type="ARBA" id="ARBA00013244"/>
    </source>
</evidence>
<comment type="pathway">
    <text evidence="2">Lipid metabolism.</text>
</comment>
<dbReference type="Gene3D" id="3.90.1720.10">
    <property type="entry name" value="endopeptidase domain like (from Nostoc punctiforme)"/>
    <property type="match status" value="1"/>
</dbReference>
<dbReference type="Proteomes" id="UP001165121">
    <property type="component" value="Unassembled WGS sequence"/>
</dbReference>
<sequence>MVEENDASPFVKPNDSGMFAFRPHGVLSNGWAFNGAHHMSFEQADCRWLVAENPFWFPVMRDLLNWMDFNSVAKATFHRFMPTRQNVCLIPGGFEEATLYDRGKHRVPNSARKTYRYCGNKLKLPGWPYQRAEKLQGLLRCWDDRAIHAVQTRQLRDRGDHPSQCFRSPTGLKGPRSVVCNGRNTVRYRTSQSSVRSSRSSSRQPKSVVSCTDTFGAVTRSSYPVNGSNPVSSTKYDPSAPSICISPVHFWPCSARTRQCADWDHVGRDQVLLDLHSRRAKSGPRSSLRQVPLSFDKVHRGKSDLPEVVLARCKFLLGLGKGDFNIFTQNCEHAAHWCKTGQQWSKQTLTLVRGRVPFEKRLAKEDVDALEKEIDEIKAVSRTVVNNVLRLSGSKVYLRVHGNKYARIMDDGVHVDVVPQGGNPDTCGRTAFRLECYSKQYNCVKVAFYHEESGRYMFSRSTFSCFRDLRMKKANCLRGTSGMRWEYSSGGHLNSMNQHRRYIGTRDDGLLVDVSLRGDASYFEFVPCVAKKAKANGQTGSYVPPDITLITRAYNHAKSVEETRSMSMLEFEEEQRSLPEITHL</sequence>
<dbReference type="AlphaFoldDB" id="A0A9W6Y5V8"/>
<dbReference type="EC" id="2.3.1.20" evidence="3"/>
<evidence type="ECO:0000313" key="8">
    <source>
        <dbReference type="Proteomes" id="UP001165121"/>
    </source>
</evidence>
<dbReference type="GO" id="GO:0005789">
    <property type="term" value="C:endoplasmic reticulum membrane"/>
    <property type="evidence" value="ECO:0007669"/>
    <property type="project" value="TreeGrafter"/>
</dbReference>
<evidence type="ECO:0000256" key="4">
    <source>
        <dbReference type="ARBA" id="ARBA00022798"/>
    </source>
</evidence>
<dbReference type="OrthoDB" id="421951at2759"/>
<dbReference type="InterPro" id="IPR007053">
    <property type="entry name" value="LRAT_dom"/>
</dbReference>
<keyword evidence="8" id="KW-1185">Reference proteome</keyword>
<protein>
    <recommendedName>
        <fullName evidence="3">diacylglycerol O-acyltransferase</fullName>
        <ecNumber evidence="3">2.3.1.20</ecNumber>
    </recommendedName>
</protein>
<dbReference type="Pfam" id="PF04970">
    <property type="entry name" value="LRAT"/>
    <property type="match status" value="1"/>
</dbReference>
<dbReference type="PANTHER" id="PTHR12317:SF0">
    <property type="entry name" value="ACYLTRANSFERASE"/>
    <property type="match status" value="1"/>
</dbReference>
<evidence type="ECO:0000259" key="6">
    <source>
        <dbReference type="Pfam" id="PF04970"/>
    </source>
</evidence>
<name>A0A9W6Y5V8_9STRA</name>